<name>A0A671EWT9_RHIFE</name>
<protein>
    <submittedName>
        <fullName evidence="1">Uncharacterized protein</fullName>
    </submittedName>
</protein>
<dbReference type="Proteomes" id="UP000472240">
    <property type="component" value="Chromosome 17"/>
</dbReference>
<reference evidence="1" key="5">
    <citation type="submission" date="2025-09" db="UniProtKB">
        <authorList>
            <consortium name="Ensembl"/>
        </authorList>
    </citation>
    <scope>IDENTIFICATION</scope>
</reference>
<organism evidence="1 2">
    <name type="scientific">Rhinolophus ferrumequinum</name>
    <name type="common">Greater horseshoe bat</name>
    <dbReference type="NCBI Taxonomy" id="59479"/>
    <lineage>
        <taxon>Eukaryota</taxon>
        <taxon>Metazoa</taxon>
        <taxon>Chordata</taxon>
        <taxon>Craniata</taxon>
        <taxon>Vertebrata</taxon>
        <taxon>Euteleostomi</taxon>
        <taxon>Mammalia</taxon>
        <taxon>Eutheria</taxon>
        <taxon>Laurasiatheria</taxon>
        <taxon>Chiroptera</taxon>
        <taxon>Yinpterochiroptera</taxon>
        <taxon>Rhinolophoidea</taxon>
        <taxon>Rhinolophidae</taxon>
        <taxon>Rhinolophinae</taxon>
        <taxon>Rhinolophus</taxon>
    </lineage>
</organism>
<reference evidence="1 2" key="1">
    <citation type="journal article" date="2015" name="Annu Rev Anim Biosci">
        <title>The Genome 10K Project: a way forward.</title>
        <authorList>
            <person name="Koepfli K.P."/>
            <person name="Paten B."/>
            <person name="O'Brien S.J."/>
            <person name="Koepfli K.P."/>
            <person name="Paten B."/>
            <person name="Antunes A."/>
            <person name="Belov K."/>
            <person name="Bustamante C."/>
            <person name="Castoe T.A."/>
            <person name="Clawson H."/>
            <person name="Crawford A.J."/>
            <person name="Diekhans M."/>
            <person name="Distel D."/>
            <person name="Durbin R."/>
            <person name="Earl D."/>
            <person name="Fujita M.K."/>
            <person name="Gamble T."/>
            <person name="Georges A."/>
            <person name="Gemmell N."/>
            <person name="Gilbert M.T."/>
            <person name="Graves J.M."/>
            <person name="Green R.E."/>
            <person name="Hickey G."/>
            <person name="Jarvis E.D."/>
            <person name="Johnson W."/>
            <person name="Komissarov A."/>
            <person name="Korf I."/>
            <person name="Kuhn R."/>
            <person name="Larkin D.M."/>
            <person name="Lewin H."/>
            <person name="Lopez J.V."/>
            <person name="Ma J."/>
            <person name="Marques-Bonet T."/>
            <person name="Miller W."/>
            <person name="Murphy R."/>
            <person name="Pevzner P."/>
            <person name="Shapiro B."/>
            <person name="Steiner C."/>
            <person name="Tamazian G."/>
            <person name="Venkatesh B."/>
            <person name="Wang J."/>
            <person name="Wayne R."/>
            <person name="Wiley E."/>
            <person name="Yang H."/>
            <person name="Zhang G."/>
            <person name="Haussler D."/>
            <person name="Ryder O."/>
            <person name="O'Brien S.J."/>
        </authorList>
    </citation>
    <scope>NUCLEOTIDE SEQUENCE</scope>
</reference>
<dbReference type="InParanoid" id="A0A671EWT9"/>
<reference evidence="1 2" key="2">
    <citation type="journal article" date="2018" name="Annu Rev Anim Biosci">
        <title>Bat Biology, Genomes, and the Bat1K Project: To Generate Chromosome-Level Genomes for All Living Bat Species.</title>
        <authorList>
            <person name="Teeling E.C."/>
            <person name="Vernes S.C."/>
            <person name="Davalos L.M."/>
            <person name="Ray D.A."/>
            <person name="Gilbert M.T.P."/>
            <person name="Myers E."/>
        </authorList>
    </citation>
    <scope>NUCLEOTIDE SEQUENCE</scope>
</reference>
<dbReference type="AlphaFoldDB" id="A0A671EWT9"/>
<accession>A0A671EWT9</accession>
<proteinExistence type="predicted"/>
<dbReference type="OMA" id="HTHTNME"/>
<sequence>MVPAGPLSGGPVLGHMTSAVLGGSIPKTHYTQDDRALSVLLGENTTKFICGKKIHSSQNFPPIKKKKKNPCHSFQRNILHLGLLHLAFHV</sequence>
<dbReference type="Ensembl" id="ENSRFET00010016117.1">
    <property type="protein sequence ID" value="ENSRFEP00010014752.1"/>
    <property type="gene ID" value="ENSRFEG00010010003.1"/>
</dbReference>
<reference evidence="1" key="4">
    <citation type="submission" date="2025-08" db="UniProtKB">
        <authorList>
            <consortium name="Ensembl"/>
        </authorList>
    </citation>
    <scope>IDENTIFICATION</scope>
</reference>
<evidence type="ECO:0000313" key="1">
    <source>
        <dbReference type="Ensembl" id="ENSRFEP00010014752.1"/>
    </source>
</evidence>
<dbReference type="GeneTree" id="ENSGT00990000211218"/>
<evidence type="ECO:0000313" key="2">
    <source>
        <dbReference type="Proteomes" id="UP000472240"/>
    </source>
</evidence>
<reference evidence="2" key="3">
    <citation type="submission" date="2018-12" db="EMBL/GenBank/DDBJ databases">
        <title>G10K-VGP greater horseshoe bat female genome, primary haplotype.</title>
        <authorList>
            <person name="Teeling E."/>
            <person name="Myers G."/>
            <person name="Vernes S."/>
            <person name="Pippel M."/>
            <person name="Winkler S."/>
            <person name="Fedrigo O."/>
            <person name="Rhie A."/>
            <person name="Koren S."/>
            <person name="Phillippy A."/>
            <person name="Lewin H."/>
            <person name="Damas J."/>
            <person name="Howe K."/>
            <person name="Mountcastle J."/>
            <person name="Jarvis E.D."/>
        </authorList>
    </citation>
    <scope>NUCLEOTIDE SEQUENCE [LARGE SCALE GENOMIC DNA]</scope>
</reference>
<keyword evidence="2" id="KW-1185">Reference proteome</keyword>